<accession>A0A927B3Q8</accession>
<protein>
    <submittedName>
        <fullName evidence="3">HEPN domain-containing protein</fullName>
    </submittedName>
</protein>
<evidence type="ECO:0000259" key="2">
    <source>
        <dbReference type="Pfam" id="PF05168"/>
    </source>
</evidence>
<dbReference type="InterPro" id="IPR052226">
    <property type="entry name" value="UPF0332_toxin"/>
</dbReference>
<comment type="caution">
    <text evidence="3">The sequence shown here is derived from an EMBL/GenBank/DDBJ whole genome shotgun (WGS) entry which is preliminary data.</text>
</comment>
<dbReference type="Gene3D" id="1.20.120.330">
    <property type="entry name" value="Nucleotidyltransferases domain 2"/>
    <property type="match status" value="1"/>
</dbReference>
<comment type="similarity">
    <text evidence="1">Belongs to the UPF0332 family.</text>
</comment>
<organism evidence="3 4">
    <name type="scientific">Spirosoma validum</name>
    <dbReference type="NCBI Taxonomy" id="2771355"/>
    <lineage>
        <taxon>Bacteria</taxon>
        <taxon>Pseudomonadati</taxon>
        <taxon>Bacteroidota</taxon>
        <taxon>Cytophagia</taxon>
        <taxon>Cytophagales</taxon>
        <taxon>Cytophagaceae</taxon>
        <taxon>Spirosoma</taxon>
    </lineage>
</organism>
<proteinExistence type="inferred from homology"/>
<dbReference type="PANTHER" id="PTHR36565">
    <property type="entry name" value="UPF0332 PROTEIN TM_1000"/>
    <property type="match status" value="1"/>
</dbReference>
<evidence type="ECO:0000313" key="4">
    <source>
        <dbReference type="Proteomes" id="UP000653797"/>
    </source>
</evidence>
<dbReference type="AlphaFoldDB" id="A0A927B3Q8"/>
<evidence type="ECO:0000256" key="1">
    <source>
        <dbReference type="ARBA" id="ARBA00038248"/>
    </source>
</evidence>
<sequence>MKKSKEETLTFRLNKSDAVLNEAKSLINNKQWEGAVNRLYYSAFHAVSALMLHRNIRIKAHAGAKAMFELHVIKSGEVDAKWSKFYTRLFENRNDSDYEDFAIFTEEDVLPLVPQTQEFIDVIKRLINTN</sequence>
<dbReference type="Proteomes" id="UP000653797">
    <property type="component" value="Unassembled WGS sequence"/>
</dbReference>
<dbReference type="RefSeq" id="WP_191040449.1">
    <property type="nucleotide sequence ID" value="NZ_JACXAA010000006.1"/>
</dbReference>
<feature type="domain" description="HEPN" evidence="2">
    <location>
        <begin position="12"/>
        <end position="125"/>
    </location>
</feature>
<evidence type="ECO:0000313" key="3">
    <source>
        <dbReference type="EMBL" id="MBD2754828.1"/>
    </source>
</evidence>
<gene>
    <name evidence="3" type="ORF">IC230_18135</name>
</gene>
<dbReference type="PANTHER" id="PTHR36565:SF1">
    <property type="entry name" value="UPF0332 PROTEIN TM_1000"/>
    <property type="match status" value="1"/>
</dbReference>
<reference evidence="3" key="1">
    <citation type="submission" date="2020-09" db="EMBL/GenBank/DDBJ databases">
        <authorList>
            <person name="Kim M.K."/>
        </authorList>
    </citation>
    <scope>NUCLEOTIDE SEQUENCE</scope>
    <source>
        <strain evidence="3">BT704</strain>
    </source>
</reference>
<dbReference type="InterPro" id="IPR007842">
    <property type="entry name" value="HEPN_dom"/>
</dbReference>
<keyword evidence="4" id="KW-1185">Reference proteome</keyword>
<dbReference type="EMBL" id="JACXAA010000006">
    <property type="protein sequence ID" value="MBD2754828.1"/>
    <property type="molecule type" value="Genomic_DNA"/>
</dbReference>
<dbReference type="Pfam" id="PF05168">
    <property type="entry name" value="HEPN"/>
    <property type="match status" value="1"/>
</dbReference>
<name>A0A927B3Q8_9BACT</name>